<dbReference type="RefSeq" id="XP_025360650.1">
    <property type="nucleotide sequence ID" value="XM_025506702.1"/>
</dbReference>
<dbReference type="EMBL" id="KZ819673">
    <property type="protein sequence ID" value="PWN26038.1"/>
    <property type="molecule type" value="Genomic_DNA"/>
</dbReference>
<evidence type="ECO:0000256" key="1">
    <source>
        <dbReference type="SAM" id="MobiDB-lite"/>
    </source>
</evidence>
<feature type="region of interest" description="Disordered" evidence="1">
    <location>
        <begin position="1"/>
        <end position="287"/>
    </location>
</feature>
<feature type="compositionally biased region" description="Gly residues" evidence="1">
    <location>
        <begin position="553"/>
        <end position="568"/>
    </location>
</feature>
<feature type="compositionally biased region" description="Gly residues" evidence="1">
    <location>
        <begin position="485"/>
        <end position="499"/>
    </location>
</feature>
<proteinExistence type="predicted"/>
<evidence type="ECO:0000313" key="2">
    <source>
        <dbReference type="EMBL" id="PWN26038.1"/>
    </source>
</evidence>
<accession>A0A316UMJ7</accession>
<feature type="region of interest" description="Disordered" evidence="1">
    <location>
        <begin position="478"/>
        <end position="578"/>
    </location>
</feature>
<name>A0A316UMJ7_9BASI</name>
<organism evidence="2 3">
    <name type="scientific">Jaminaea rosea</name>
    <dbReference type="NCBI Taxonomy" id="1569628"/>
    <lineage>
        <taxon>Eukaryota</taxon>
        <taxon>Fungi</taxon>
        <taxon>Dikarya</taxon>
        <taxon>Basidiomycota</taxon>
        <taxon>Ustilaginomycotina</taxon>
        <taxon>Exobasidiomycetes</taxon>
        <taxon>Microstromatales</taxon>
        <taxon>Microstromatales incertae sedis</taxon>
        <taxon>Jaminaea</taxon>
    </lineage>
</organism>
<sequence>MSRFKIKLRLPEQDSPGAGSASIGSTSSPPSSSANPTAAAPLAPSAATAAATAAKGLDAPTPLTSQAMRDNDRASSSSIQPAGITQRASQAASGGEGDVSMAASSMADESEDELASTSSAAGDGDEASEAGRGTPSSSTAAGRAALSSSAGDHESPAGLTKLQRQKRSARLAELEKMTAEEIDALPAAKRRVGAKARGASGPGRGWRKGLKMGDKPKYTLPDATPIAEGTPTSFDDSRRGSPFSAMSGSPEPSTALLRAGSGQGSSSSYSAMGGRPPASSASGLPATTSGGTPLVFAAPGQRAKKGELSHTAAAALAGKSILPSGRAPVAVAAAMAFGPPVKPPVKIVNVFPPAYPATLNRTEVGKRTRKWVKGERQWVNLAGRVVSVGSAWWGGEDDGFDPQGDAEREQMATTAAASGGAAIGGGTGQTAAGTGTPSLMAGGNAGSPGASRHSTPVGPPIATLSKAEAAVLGAANAATSTATRGGRGGSTSSRGGRGGSTSSRGGKSGAAGSPSPFISAGSPSGTSTPAMGAPSGAQAGSPSSSLPKPKFQPGGGGADWKSGGGAGAGSPVPAGTKK</sequence>
<gene>
    <name evidence="2" type="ORF">BDZ90DRAFT_233633</name>
</gene>
<dbReference type="STRING" id="1569628.A0A316UMJ7"/>
<keyword evidence="3" id="KW-1185">Reference proteome</keyword>
<evidence type="ECO:0000313" key="3">
    <source>
        <dbReference type="Proteomes" id="UP000245884"/>
    </source>
</evidence>
<feature type="compositionally biased region" description="Low complexity" evidence="1">
    <location>
        <begin position="264"/>
        <end position="274"/>
    </location>
</feature>
<feature type="compositionally biased region" description="Low complexity" evidence="1">
    <location>
        <begin position="130"/>
        <end position="150"/>
    </location>
</feature>
<dbReference type="AlphaFoldDB" id="A0A316UMJ7"/>
<dbReference type="OrthoDB" id="2555325at2759"/>
<feature type="compositionally biased region" description="Low complexity" evidence="1">
    <location>
        <begin position="500"/>
        <end position="513"/>
    </location>
</feature>
<feature type="compositionally biased region" description="Low complexity" evidence="1">
    <location>
        <begin position="15"/>
        <end position="54"/>
    </location>
</feature>
<dbReference type="Proteomes" id="UP000245884">
    <property type="component" value="Unassembled WGS sequence"/>
</dbReference>
<dbReference type="GeneID" id="37028525"/>
<reference evidence="2 3" key="1">
    <citation type="journal article" date="2018" name="Mol. Biol. Evol.">
        <title>Broad Genomic Sampling Reveals a Smut Pathogenic Ancestry of the Fungal Clade Ustilaginomycotina.</title>
        <authorList>
            <person name="Kijpornyongpan T."/>
            <person name="Mondo S.J."/>
            <person name="Barry K."/>
            <person name="Sandor L."/>
            <person name="Lee J."/>
            <person name="Lipzen A."/>
            <person name="Pangilinan J."/>
            <person name="LaButti K."/>
            <person name="Hainaut M."/>
            <person name="Henrissat B."/>
            <person name="Grigoriev I.V."/>
            <person name="Spatafora J.W."/>
            <person name="Aime M.C."/>
        </authorList>
    </citation>
    <scope>NUCLEOTIDE SEQUENCE [LARGE SCALE GENOMIC DNA]</scope>
    <source>
        <strain evidence="2 3">MCA 5214</strain>
    </source>
</reference>
<feature type="region of interest" description="Disordered" evidence="1">
    <location>
        <begin position="395"/>
        <end position="461"/>
    </location>
</feature>
<feature type="compositionally biased region" description="Low complexity" evidence="1">
    <location>
        <begin position="569"/>
        <end position="578"/>
    </location>
</feature>
<feature type="compositionally biased region" description="Polar residues" evidence="1">
    <location>
        <begin position="62"/>
        <end position="80"/>
    </location>
</feature>
<feature type="compositionally biased region" description="Basic and acidic residues" evidence="1">
    <location>
        <begin position="170"/>
        <end position="179"/>
    </location>
</feature>
<feature type="compositionally biased region" description="Low complexity" evidence="1">
    <location>
        <begin position="529"/>
        <end position="547"/>
    </location>
</feature>
<protein>
    <submittedName>
        <fullName evidence="2">Uncharacterized protein</fullName>
    </submittedName>
</protein>